<feature type="compositionally biased region" description="Low complexity" evidence="1">
    <location>
        <begin position="171"/>
        <end position="185"/>
    </location>
</feature>
<dbReference type="KEGG" id="clup:CLUP02_14709"/>
<name>A0A9Q8WMZ3_9PEZI</name>
<keyword evidence="3" id="KW-1185">Reference proteome</keyword>
<proteinExistence type="predicted"/>
<protein>
    <submittedName>
        <fullName evidence="2">Uncharacterized protein</fullName>
    </submittedName>
</protein>
<evidence type="ECO:0000313" key="2">
    <source>
        <dbReference type="EMBL" id="UQC89181.1"/>
    </source>
</evidence>
<dbReference type="RefSeq" id="XP_049150782.1">
    <property type="nucleotide sequence ID" value="XM_049293636.1"/>
</dbReference>
<dbReference type="Proteomes" id="UP000830671">
    <property type="component" value="Chromosome 8"/>
</dbReference>
<dbReference type="EMBL" id="CP019480">
    <property type="protein sequence ID" value="UQC89181.1"/>
    <property type="molecule type" value="Genomic_DNA"/>
</dbReference>
<sequence length="201" mass="22348">MPNQYSRSKSLQAPIPRVNAVKRPLSYLQPPTLPKVDRSLTYHFRPSSSICSRSWSLTPAAQVPTHKRRPSSIVQHTTTTTTSTTSSIAVPRPSVYPRPHFIRTIPITSPSDRSHWTTHPPTNPSSSLSHELPPFHPLPLHLNTSPNSPRSRSPPPSHRESTSHHGKAANPQSSRPHSPHSSTPRNHACPGFFLVPSRLRK</sequence>
<evidence type="ECO:0000313" key="3">
    <source>
        <dbReference type="Proteomes" id="UP000830671"/>
    </source>
</evidence>
<dbReference type="GeneID" id="73348646"/>
<feature type="region of interest" description="Disordered" evidence="1">
    <location>
        <begin position="61"/>
        <end position="201"/>
    </location>
</feature>
<reference evidence="2" key="1">
    <citation type="journal article" date="2021" name="Mol. Plant Microbe Interact.">
        <title>Complete Genome Sequence of the Plant-Pathogenic Fungus Colletotrichum lupini.</title>
        <authorList>
            <person name="Baroncelli R."/>
            <person name="Pensec F."/>
            <person name="Da Lio D."/>
            <person name="Boufleur T."/>
            <person name="Vicente I."/>
            <person name="Sarrocco S."/>
            <person name="Picot A."/>
            <person name="Baraldi E."/>
            <person name="Sukno S."/>
            <person name="Thon M."/>
            <person name="Le Floch G."/>
        </authorList>
    </citation>
    <scope>NUCLEOTIDE SEQUENCE</scope>
    <source>
        <strain evidence="2">IMI 504893</strain>
    </source>
</reference>
<accession>A0A9Q8WMZ3</accession>
<gene>
    <name evidence="2" type="ORF">CLUP02_14709</name>
</gene>
<feature type="compositionally biased region" description="Low complexity" evidence="1">
    <location>
        <begin position="77"/>
        <end position="87"/>
    </location>
</feature>
<organism evidence="2 3">
    <name type="scientific">Colletotrichum lupini</name>
    <dbReference type="NCBI Taxonomy" id="145971"/>
    <lineage>
        <taxon>Eukaryota</taxon>
        <taxon>Fungi</taxon>
        <taxon>Dikarya</taxon>
        <taxon>Ascomycota</taxon>
        <taxon>Pezizomycotina</taxon>
        <taxon>Sordariomycetes</taxon>
        <taxon>Hypocreomycetidae</taxon>
        <taxon>Glomerellales</taxon>
        <taxon>Glomerellaceae</taxon>
        <taxon>Colletotrichum</taxon>
        <taxon>Colletotrichum acutatum species complex</taxon>
    </lineage>
</organism>
<evidence type="ECO:0000256" key="1">
    <source>
        <dbReference type="SAM" id="MobiDB-lite"/>
    </source>
</evidence>
<feature type="compositionally biased region" description="Low complexity" evidence="1">
    <location>
        <begin position="124"/>
        <end position="151"/>
    </location>
</feature>
<dbReference type="AlphaFoldDB" id="A0A9Q8WMZ3"/>